<evidence type="ECO:0000256" key="3">
    <source>
        <dbReference type="ARBA" id="ARBA00022475"/>
    </source>
</evidence>
<evidence type="ECO:0000313" key="9">
    <source>
        <dbReference type="Proteomes" id="UP000315385"/>
    </source>
</evidence>
<dbReference type="RefSeq" id="WP_142444382.1">
    <property type="nucleotide sequence ID" value="NZ_SESI01000004.1"/>
</dbReference>
<evidence type="ECO:0000313" key="8">
    <source>
        <dbReference type="EMBL" id="TQQ78905.1"/>
    </source>
</evidence>
<feature type="transmembrane region" description="Helical" evidence="7">
    <location>
        <begin position="238"/>
        <end position="258"/>
    </location>
</feature>
<feature type="transmembrane region" description="Helical" evidence="7">
    <location>
        <begin position="46"/>
        <end position="67"/>
    </location>
</feature>
<sequence>MIGGFSPTFLVILAAVLLVAGVVNGLAGFGFALVGTMALATVIEPSTAVVLMIIPILSANATLVSELSVGELRSCGRRFWPLVVAALIGTILGMVVIDRLPGAPVRVGLGLITLAFVLSRGSVVPIPSFGGNTIDRESTGVMVVVGGVSGLLFGATNVGVQLVAYLRSVDLSHGLFVSVVAMVFLGINAIRVGAAGALGLYSSLAVFGLSVAAVVPSVLGVAAGRKLRRRVSSRQREIAVLGLLTVIGIRLVLGGLGIA</sequence>
<evidence type="ECO:0000256" key="1">
    <source>
        <dbReference type="ARBA" id="ARBA00004651"/>
    </source>
</evidence>
<comment type="caution">
    <text evidence="8">The sequence shown here is derived from an EMBL/GenBank/DDBJ whole genome shotgun (WGS) entry which is preliminary data.</text>
</comment>
<dbReference type="EMBL" id="SESI01000004">
    <property type="protein sequence ID" value="TQQ78905.1"/>
    <property type="molecule type" value="Genomic_DNA"/>
</dbReference>
<dbReference type="PANTHER" id="PTHR30269:SF32">
    <property type="entry name" value="MEMBRANE TRANSPORTER PROTEIN-RELATED"/>
    <property type="match status" value="1"/>
</dbReference>
<evidence type="ECO:0000256" key="7">
    <source>
        <dbReference type="RuleBase" id="RU363041"/>
    </source>
</evidence>
<feature type="transmembrane region" description="Helical" evidence="7">
    <location>
        <begin position="79"/>
        <end position="97"/>
    </location>
</feature>
<evidence type="ECO:0000256" key="6">
    <source>
        <dbReference type="ARBA" id="ARBA00023136"/>
    </source>
</evidence>
<keyword evidence="2" id="KW-0813">Transport</keyword>
<keyword evidence="6 7" id="KW-0472">Membrane</keyword>
<name>A0A544QKJ6_9EURY</name>
<gene>
    <name evidence="8" type="ORF">EWF95_12280</name>
</gene>
<keyword evidence="3 7" id="KW-1003">Cell membrane</keyword>
<dbReference type="AlphaFoldDB" id="A0A544QKJ6"/>
<evidence type="ECO:0000256" key="5">
    <source>
        <dbReference type="ARBA" id="ARBA00022989"/>
    </source>
</evidence>
<accession>A0A544QKJ6</accession>
<dbReference type="Proteomes" id="UP000315385">
    <property type="component" value="Unassembled WGS sequence"/>
</dbReference>
<organism evidence="8 9">
    <name type="scientific">Halonotius roseus</name>
    <dbReference type="NCBI Taxonomy" id="2511997"/>
    <lineage>
        <taxon>Archaea</taxon>
        <taxon>Methanobacteriati</taxon>
        <taxon>Methanobacteriota</taxon>
        <taxon>Stenosarchaea group</taxon>
        <taxon>Halobacteria</taxon>
        <taxon>Halobacteriales</taxon>
        <taxon>Haloferacaceae</taxon>
        <taxon>Halonotius</taxon>
    </lineage>
</organism>
<evidence type="ECO:0000256" key="2">
    <source>
        <dbReference type="ARBA" id="ARBA00022448"/>
    </source>
</evidence>
<dbReference type="GO" id="GO:0005886">
    <property type="term" value="C:plasma membrane"/>
    <property type="evidence" value="ECO:0007669"/>
    <property type="project" value="UniProtKB-SubCell"/>
</dbReference>
<protein>
    <recommendedName>
        <fullName evidence="7">Probable membrane transporter protein</fullName>
    </recommendedName>
</protein>
<proteinExistence type="inferred from homology"/>
<dbReference type="OrthoDB" id="214582at2157"/>
<dbReference type="InterPro" id="IPR052017">
    <property type="entry name" value="TSUP"/>
</dbReference>
<evidence type="ECO:0000256" key="4">
    <source>
        <dbReference type="ARBA" id="ARBA00022692"/>
    </source>
</evidence>
<dbReference type="InterPro" id="IPR002781">
    <property type="entry name" value="TM_pro_TauE-like"/>
</dbReference>
<comment type="subcellular location">
    <subcellularLocation>
        <location evidence="1 7">Cell membrane</location>
        <topology evidence="1 7">Multi-pass membrane protein</topology>
    </subcellularLocation>
</comment>
<keyword evidence="4 7" id="KW-0812">Transmembrane</keyword>
<dbReference type="Pfam" id="PF01925">
    <property type="entry name" value="TauE"/>
    <property type="match status" value="1"/>
</dbReference>
<comment type="similarity">
    <text evidence="7">Belongs to the 4-toluene sulfonate uptake permease (TSUP) (TC 2.A.102) family.</text>
</comment>
<feature type="transmembrane region" description="Helical" evidence="7">
    <location>
        <begin position="109"/>
        <end position="129"/>
    </location>
</feature>
<feature type="transmembrane region" description="Helical" evidence="7">
    <location>
        <begin position="12"/>
        <end position="34"/>
    </location>
</feature>
<feature type="transmembrane region" description="Helical" evidence="7">
    <location>
        <begin position="141"/>
        <end position="163"/>
    </location>
</feature>
<feature type="transmembrane region" description="Helical" evidence="7">
    <location>
        <begin position="175"/>
        <end position="194"/>
    </location>
</feature>
<dbReference type="PANTHER" id="PTHR30269">
    <property type="entry name" value="TRANSMEMBRANE PROTEIN YFCA"/>
    <property type="match status" value="1"/>
</dbReference>
<reference evidence="8 9" key="1">
    <citation type="submission" date="2019-02" db="EMBL/GenBank/DDBJ databases">
        <title>Halonotius sp. a new haloqrchaeon isolated from saline water.</title>
        <authorList>
            <person name="Duran-Viseras A."/>
            <person name="Sanchez-Porro C."/>
            <person name="Ventosa A."/>
        </authorList>
    </citation>
    <scope>NUCLEOTIDE SEQUENCE [LARGE SCALE GENOMIC DNA]</scope>
    <source>
        <strain evidence="8 9">F9-27</strain>
    </source>
</reference>
<feature type="transmembrane region" description="Helical" evidence="7">
    <location>
        <begin position="200"/>
        <end position="222"/>
    </location>
</feature>
<keyword evidence="9" id="KW-1185">Reference proteome</keyword>
<keyword evidence="5 7" id="KW-1133">Transmembrane helix</keyword>